<feature type="coiled-coil region" evidence="1">
    <location>
        <begin position="251"/>
        <end position="278"/>
    </location>
</feature>
<feature type="domain" description="PoNi C-terminal" evidence="4">
    <location>
        <begin position="133"/>
        <end position="240"/>
    </location>
</feature>
<keyword evidence="1" id="KW-0175">Coiled coil</keyword>
<name>A0A2A7MIQ6_9CLOT</name>
<reference evidence="5 6" key="1">
    <citation type="submission" date="2017-10" db="EMBL/GenBank/DDBJ databases">
        <title>Effective Description of Clostridium neonatale sp. nov. linked to necrotizing enterocolitis in neonates and a clarification of species assignable to the genus Clostridium (Prazmowski 1880) emend. Lawson and Rainey 2016.</title>
        <authorList>
            <person name="Bernard K."/>
            <person name="Burdz T."/>
            <person name="Wiebe D."/>
            <person name="Balcewich B."/>
            <person name="Alfa M."/>
            <person name="Bernier A.-M."/>
        </authorList>
    </citation>
    <scope>NUCLEOTIDE SEQUENCE [LARGE SCALE GENOMIC DNA]</scope>
    <source>
        <strain evidence="5 6">LCDC99A005</strain>
    </source>
</reference>
<dbReference type="OrthoDB" id="2067926at2"/>
<keyword evidence="2" id="KW-1133">Transmembrane helix</keyword>
<feature type="domain" description="PoNi N-terminal" evidence="3">
    <location>
        <begin position="2"/>
        <end position="122"/>
    </location>
</feature>
<dbReference type="Pfam" id="PF08928">
    <property type="entry name" value="PoNi_N"/>
    <property type="match status" value="1"/>
</dbReference>
<feature type="transmembrane region" description="Helical" evidence="2">
    <location>
        <begin position="98"/>
        <end position="116"/>
    </location>
</feature>
<dbReference type="Gene3D" id="1.10.3920.10">
    <property type="entry name" value="PA2201 C-terminal domain-like"/>
    <property type="match status" value="1"/>
</dbReference>
<dbReference type="RefSeq" id="WP_058295564.1">
    <property type="nucleotide sequence ID" value="NZ_CAMRXB010000046.1"/>
</dbReference>
<dbReference type="Proteomes" id="UP000220840">
    <property type="component" value="Unassembled WGS sequence"/>
</dbReference>
<dbReference type="Pfam" id="PF08929">
    <property type="entry name" value="PoNi_C"/>
    <property type="match status" value="1"/>
</dbReference>
<dbReference type="InterPro" id="IPR015025">
    <property type="entry name" value="PoNi_C"/>
</dbReference>
<evidence type="ECO:0000256" key="2">
    <source>
        <dbReference type="SAM" id="Phobius"/>
    </source>
</evidence>
<keyword evidence="2" id="KW-0812">Transmembrane</keyword>
<dbReference type="InterPro" id="IPR028983">
    <property type="entry name" value="PA2201-like_C"/>
</dbReference>
<protein>
    <recommendedName>
        <fullName evidence="7">DUF1911 domain-containing protein</fullName>
    </recommendedName>
</protein>
<evidence type="ECO:0000313" key="5">
    <source>
        <dbReference type="EMBL" id="PEG31407.1"/>
    </source>
</evidence>
<dbReference type="AlphaFoldDB" id="A0A2A7MIQ6"/>
<dbReference type="EMBL" id="PDCJ01000001">
    <property type="protein sequence ID" value="PEG31407.1"/>
    <property type="molecule type" value="Genomic_DNA"/>
</dbReference>
<dbReference type="SUPFAM" id="SSF140731">
    <property type="entry name" value="PA2201 C-terminal domain-like"/>
    <property type="match status" value="1"/>
</dbReference>
<accession>A0A2A7MIQ6</accession>
<comment type="caution">
    <text evidence="5">The sequence shown here is derived from an EMBL/GenBank/DDBJ whole genome shotgun (WGS) entry which is preliminary data.</text>
</comment>
<keyword evidence="2" id="KW-0472">Membrane</keyword>
<evidence type="ECO:0000259" key="3">
    <source>
        <dbReference type="Pfam" id="PF08928"/>
    </source>
</evidence>
<keyword evidence="6" id="KW-1185">Reference proteome</keyword>
<proteinExistence type="predicted"/>
<evidence type="ECO:0000259" key="4">
    <source>
        <dbReference type="Pfam" id="PF08929"/>
    </source>
</evidence>
<gene>
    <name evidence="5" type="ORF">CQ394_06770</name>
</gene>
<evidence type="ECO:0008006" key="7">
    <source>
        <dbReference type="Google" id="ProtNLM"/>
    </source>
</evidence>
<evidence type="ECO:0000256" key="1">
    <source>
        <dbReference type="SAM" id="Coils"/>
    </source>
</evidence>
<organism evidence="5 6">
    <name type="scientific">Clostridium neonatale</name>
    <dbReference type="NCBI Taxonomy" id="137838"/>
    <lineage>
        <taxon>Bacteria</taxon>
        <taxon>Bacillati</taxon>
        <taxon>Bacillota</taxon>
        <taxon>Clostridia</taxon>
        <taxon>Eubacteriales</taxon>
        <taxon>Clostridiaceae</taxon>
        <taxon>Clostridium</taxon>
    </lineage>
</organism>
<dbReference type="InterPro" id="IPR015024">
    <property type="entry name" value="PoNi_N"/>
</dbReference>
<evidence type="ECO:0000313" key="6">
    <source>
        <dbReference type="Proteomes" id="UP000220840"/>
    </source>
</evidence>
<dbReference type="STRING" id="137838.GCA_001458595_02823"/>
<sequence length="401" mass="48212">MRDNYCDIKDLEEDIIIINKRILRNNKDILEIKNDILNGVRRYPISNLEVLDNKYKSIVVKCIDKIRAMYSKGDLLEEFDNIWHEAVEALINIKEKKIGYLYLLWIVGIGILLEVPKDLMRKVEECVKRESIKDFVLQFLLDGYLDNEDPEEMCFEKENPYKKVVEIVKLSFEDREEASKRLIKYMNDEWFKGHYDYEWRNAHKEPGYLGFWSFETAALAKMLELDDSNLKDNIHYPYDLAHYKNEMKFNINKLNIIEENEKEQIEEYISNNHELEQIIPNKFRKQVNCIIEDYNKLQDNEFWEKYNLQDIWFDVSDYIKENATKNLLGFIIVNVLVDEGHILQLDYKEELEDYIETIKNLWGKQQVKLIRLDLGNDQDYYMYVPKTVEIDNLYEVKILNV</sequence>